<dbReference type="InterPro" id="IPR010730">
    <property type="entry name" value="HET"/>
</dbReference>
<feature type="region of interest" description="Disordered" evidence="1">
    <location>
        <begin position="39"/>
        <end position="73"/>
    </location>
</feature>
<evidence type="ECO:0000313" key="4">
    <source>
        <dbReference type="Proteomes" id="UP000078559"/>
    </source>
</evidence>
<reference evidence="3" key="1">
    <citation type="submission" date="2014-12" db="EMBL/GenBank/DDBJ databases">
        <title>Genome Sequence of Valsa Canker Pathogens Uncovers a Specific Adaption of Colonization on Woody Bark.</title>
        <authorList>
            <person name="Yin Z."/>
            <person name="Liu H."/>
            <person name="Gao X."/>
            <person name="Li Z."/>
            <person name="Song N."/>
            <person name="Ke X."/>
            <person name="Dai Q."/>
            <person name="Wu Y."/>
            <person name="Sun Y."/>
            <person name="Xu J.-R."/>
            <person name="Kang Z.K."/>
            <person name="Wang L."/>
            <person name="Huang L."/>
        </authorList>
    </citation>
    <scope>NUCLEOTIDE SEQUENCE [LARGE SCALE GENOMIC DNA]</scope>
    <source>
        <strain evidence="3">03-8</strain>
    </source>
</reference>
<dbReference type="Proteomes" id="UP000078559">
    <property type="component" value="Chromosome 12"/>
</dbReference>
<evidence type="ECO:0000256" key="1">
    <source>
        <dbReference type="SAM" id="MobiDB-lite"/>
    </source>
</evidence>
<proteinExistence type="predicted"/>
<evidence type="ECO:0000313" key="3">
    <source>
        <dbReference type="EMBL" id="KUI74438.1"/>
    </source>
</evidence>
<feature type="compositionally biased region" description="Polar residues" evidence="1">
    <location>
        <begin position="88"/>
        <end position="100"/>
    </location>
</feature>
<sequence length="663" mass="73476">MNMFRSNHDTSRNAAPHFPIYLLPSLKIPFVKRRQSSLTTTTASNDVPSLCSSPTSTAGTDVFPSSPTSPSGIETYTLNLPEDKQFSKAPQQHQPNQQYSPKPRRVSHSDRLTRNLPDTLRCNTCGTDVAYGLQIVSKGFTGRHGRALLVGRPEPRALVTGAHVVADITCATCGAKIGWKYVDAREQAQKYKVGKFILETERVVLHRTWEDDAILVARALSVQFIWIDSLCIIQDDDEDWAREASKMAGLYENAWLTIAATAAMDGRQGLFMDRPRVEKVQMSHGEPSIYFRPVVDHTQFQGIFQQKIKIPRSLPLLSRGWALQEQILSTRVLHFTQEELLWECRSEISCECSPGTLGGMDLFWLSPSDVPRGIKQEFDLSQKVNVSDWYILVMRYMGRDLTYGSDRLPALSGIAHVFQQTLKNLGRYLAGLWENDLIRGLLWMVVVPGSWSSSHRTLLSSPPSWSWASMGKCHIRWLSGGPKGTHVAEVTHASCTRSTVDDKGMVSGGTVTLRGKLIPLTIHYDVGVPEKKELVSYAALPTGDLNEQGFTNADRLKRANFSPDVLFSSPSENLPPGSVLYFLPLIKYPVSVDGNEGFSTKGIFLRQLPGCSKLAEGSSADTIPSPLFVRVGCGLLDFLLPSPGDLDPYARLGEYGDTTVTIK</sequence>
<dbReference type="AlphaFoldDB" id="A0A194WE40"/>
<organism evidence="3 4">
    <name type="scientific">Cytospora mali</name>
    <name type="common">Apple Valsa canker fungus</name>
    <name type="synonym">Valsa mali</name>
    <dbReference type="NCBI Taxonomy" id="578113"/>
    <lineage>
        <taxon>Eukaryota</taxon>
        <taxon>Fungi</taxon>
        <taxon>Dikarya</taxon>
        <taxon>Ascomycota</taxon>
        <taxon>Pezizomycotina</taxon>
        <taxon>Sordariomycetes</taxon>
        <taxon>Sordariomycetidae</taxon>
        <taxon>Diaporthales</taxon>
        <taxon>Cytosporaceae</taxon>
        <taxon>Cytospora</taxon>
    </lineage>
</organism>
<dbReference type="InterPro" id="IPR034751">
    <property type="entry name" value="Yippee"/>
</dbReference>
<feature type="region of interest" description="Disordered" evidence="1">
    <location>
        <begin position="86"/>
        <end position="113"/>
    </location>
</feature>
<evidence type="ECO:0000259" key="2">
    <source>
        <dbReference type="PROSITE" id="PS51792"/>
    </source>
</evidence>
<dbReference type="SMR" id="A0A194WE40"/>
<dbReference type="Pfam" id="PF06985">
    <property type="entry name" value="HET"/>
    <property type="match status" value="1"/>
</dbReference>
<protein>
    <recommendedName>
        <fullName evidence="2">Yippee domain-containing protein</fullName>
    </recommendedName>
</protein>
<accession>A0A194WE40</accession>
<dbReference type="PROSITE" id="PS51792">
    <property type="entry name" value="YIPPEE"/>
    <property type="match status" value="1"/>
</dbReference>
<keyword evidence="4" id="KW-1185">Reference proteome</keyword>
<dbReference type="PANTHER" id="PTHR33112:SF15">
    <property type="entry name" value="HETEROKARYON INCOMPATIBILITY DOMAIN-CONTAINING PROTEIN"/>
    <property type="match status" value="1"/>
</dbReference>
<dbReference type="EMBL" id="CM003109">
    <property type="protein sequence ID" value="KUI74438.1"/>
    <property type="molecule type" value="Genomic_DNA"/>
</dbReference>
<dbReference type="OrthoDB" id="5362512at2759"/>
<feature type="domain" description="Yippee" evidence="2">
    <location>
        <begin position="118"/>
        <end position="207"/>
    </location>
</feature>
<dbReference type="PANTHER" id="PTHR33112">
    <property type="entry name" value="DOMAIN PROTEIN, PUTATIVE-RELATED"/>
    <property type="match status" value="1"/>
</dbReference>
<dbReference type="GO" id="GO:0046872">
    <property type="term" value="F:metal ion binding"/>
    <property type="evidence" value="ECO:0007669"/>
    <property type="project" value="UniProtKB-KW"/>
</dbReference>
<gene>
    <name evidence="3" type="ORF">VM1G_09746</name>
</gene>
<name>A0A194WE40_CYTMA</name>